<dbReference type="RefSeq" id="WP_114403697.1">
    <property type="nucleotide sequence ID" value="NZ_QPGB01000007.1"/>
</dbReference>
<proteinExistence type="predicted"/>
<dbReference type="PROSITE" id="PS50110">
    <property type="entry name" value="RESPONSE_REGULATORY"/>
    <property type="match status" value="1"/>
</dbReference>
<dbReference type="GO" id="GO:0000160">
    <property type="term" value="P:phosphorelay signal transduction system"/>
    <property type="evidence" value="ECO:0007669"/>
    <property type="project" value="InterPro"/>
</dbReference>
<dbReference type="OrthoDB" id="5697380at2"/>
<evidence type="ECO:0000313" key="3">
    <source>
        <dbReference type="EMBL" id="RCS56489.1"/>
    </source>
</evidence>
<dbReference type="AlphaFoldDB" id="A0A368L092"/>
<dbReference type="InterPro" id="IPR001789">
    <property type="entry name" value="Sig_transdc_resp-reg_receiver"/>
</dbReference>
<dbReference type="InterPro" id="IPR011006">
    <property type="entry name" value="CheY-like_superfamily"/>
</dbReference>
<feature type="domain" description="Response regulatory" evidence="2">
    <location>
        <begin position="10"/>
        <end position="170"/>
    </location>
</feature>
<accession>A0A368L092</accession>
<name>A0A368L092_9BURK</name>
<comment type="caution">
    <text evidence="3">The sequence shown here is derived from an EMBL/GenBank/DDBJ whole genome shotgun (WGS) entry which is preliminary data.</text>
</comment>
<dbReference type="EMBL" id="QPGB01000007">
    <property type="protein sequence ID" value="RCS56489.1"/>
    <property type="molecule type" value="Genomic_DNA"/>
</dbReference>
<keyword evidence="4" id="KW-1185">Reference proteome</keyword>
<dbReference type="Pfam" id="PF00072">
    <property type="entry name" value="Response_reg"/>
    <property type="match status" value="1"/>
</dbReference>
<sequence length="338" mass="37705">MLPALHYPTTVLLIDDDLAFLQNLSLHLDPSLCYKLFDSAREALSFIHAQQDVARHTGLLDEAVLRVGYHDEQPDLSQRSIHLALNKVHHTIYNPRRFSEIAAIVVDYAMPEMNGLELCTKLTQSSIRRILLTGEADAMVGVEAFNVGLIHHFLKKQTTTIVPQLNLAIAQMRQQHLNSKGLLLSQVLNMADIGFLSDSSFKALIAQLMAQHYFIEYYFLANPDGLLFLRADGSAMRLVVETGAGMQAHIEAAQAGGAPAALLEALQKKQVVPFFWRSGGMYTEASFDWEADVLPAQCSVGQQIYYWGLSPVVEPTIALNKIYTFNDFTQRRPFTEAA</sequence>
<evidence type="ECO:0000313" key="4">
    <source>
        <dbReference type="Proteomes" id="UP000252357"/>
    </source>
</evidence>
<dbReference type="Proteomes" id="UP000252357">
    <property type="component" value="Unassembled WGS sequence"/>
</dbReference>
<dbReference type="Gene3D" id="3.40.50.2300">
    <property type="match status" value="1"/>
</dbReference>
<feature type="modified residue" description="4-aspartylphosphate" evidence="1">
    <location>
        <position position="107"/>
    </location>
</feature>
<evidence type="ECO:0000259" key="2">
    <source>
        <dbReference type="PROSITE" id="PS50110"/>
    </source>
</evidence>
<reference evidence="3 4" key="1">
    <citation type="journal article" date="2018" name="Int. J. Syst. Evol. Microbiol.">
        <title>Parvibium lacunae gen. nov., sp. nov., a new member of the family Alcaligenaceae isolated from a freshwater pond.</title>
        <authorList>
            <person name="Chen W.M."/>
            <person name="Xie P.B."/>
            <person name="Hsu M.Y."/>
            <person name="Sheu S.Y."/>
        </authorList>
    </citation>
    <scope>NUCLEOTIDE SEQUENCE [LARGE SCALE GENOMIC DNA]</scope>
    <source>
        <strain evidence="3 4">KMB9</strain>
    </source>
</reference>
<keyword evidence="1" id="KW-0597">Phosphoprotein</keyword>
<evidence type="ECO:0000256" key="1">
    <source>
        <dbReference type="PROSITE-ProRule" id="PRU00169"/>
    </source>
</evidence>
<dbReference type="SUPFAM" id="SSF52172">
    <property type="entry name" value="CheY-like"/>
    <property type="match status" value="1"/>
</dbReference>
<organism evidence="3 4">
    <name type="scientific">Parvibium lacunae</name>
    <dbReference type="NCBI Taxonomy" id="1888893"/>
    <lineage>
        <taxon>Bacteria</taxon>
        <taxon>Pseudomonadati</taxon>
        <taxon>Pseudomonadota</taxon>
        <taxon>Betaproteobacteria</taxon>
        <taxon>Burkholderiales</taxon>
        <taxon>Alcaligenaceae</taxon>
        <taxon>Parvibium</taxon>
    </lineage>
</organism>
<gene>
    <name evidence="3" type="ORF">DU000_12245</name>
</gene>
<protein>
    <submittedName>
        <fullName evidence="3">Response regulator</fullName>
    </submittedName>
</protein>